<feature type="region of interest" description="Disordered" evidence="5">
    <location>
        <begin position="1"/>
        <end position="85"/>
    </location>
</feature>
<dbReference type="PROSITE" id="PS51090">
    <property type="entry name" value="CORTACTIN"/>
    <property type="match status" value="6"/>
</dbReference>
<dbReference type="AlphaFoldDB" id="A0A7R9CIX4"/>
<evidence type="ECO:0000259" key="6">
    <source>
        <dbReference type="PROSITE" id="PS50002"/>
    </source>
</evidence>
<keyword evidence="2" id="KW-0597">Phosphoprotein</keyword>
<dbReference type="GO" id="GO:0030864">
    <property type="term" value="C:cortical actin cytoskeleton"/>
    <property type="evidence" value="ECO:0007669"/>
    <property type="project" value="TreeGrafter"/>
</dbReference>
<evidence type="ECO:0000256" key="3">
    <source>
        <dbReference type="ARBA" id="ARBA00022737"/>
    </source>
</evidence>
<feature type="compositionally biased region" description="Acidic residues" evidence="5">
    <location>
        <begin position="16"/>
        <end position="26"/>
    </location>
</feature>
<dbReference type="GO" id="GO:0016477">
    <property type="term" value="P:cell migration"/>
    <property type="evidence" value="ECO:0007669"/>
    <property type="project" value="TreeGrafter"/>
</dbReference>
<feature type="compositionally biased region" description="Polar residues" evidence="5">
    <location>
        <begin position="378"/>
        <end position="396"/>
    </location>
</feature>
<feature type="domain" description="SH3" evidence="6">
    <location>
        <begin position="605"/>
        <end position="663"/>
    </location>
</feature>
<feature type="region of interest" description="Disordered" evidence="5">
    <location>
        <begin position="297"/>
        <end position="440"/>
    </location>
</feature>
<feature type="compositionally biased region" description="Basic and acidic residues" evidence="5">
    <location>
        <begin position="261"/>
        <end position="272"/>
    </location>
</feature>
<dbReference type="SUPFAM" id="SSF50044">
    <property type="entry name" value="SH3-domain"/>
    <property type="match status" value="1"/>
</dbReference>
<dbReference type="InterPro" id="IPR003134">
    <property type="entry name" value="Hs1_Cortactin"/>
</dbReference>
<dbReference type="PANTHER" id="PTHR10829">
    <property type="entry name" value="CORTACTIN AND DREBRIN"/>
    <property type="match status" value="1"/>
</dbReference>
<feature type="region of interest" description="Disordered" evidence="5">
    <location>
        <begin position="261"/>
        <end position="281"/>
    </location>
</feature>
<dbReference type="PANTHER" id="PTHR10829:SF23">
    <property type="entry name" value="CORTACTIN, ISOFORM A"/>
    <property type="match status" value="1"/>
</dbReference>
<organism evidence="7">
    <name type="scientific">Timema poppense</name>
    <name type="common">Walking stick</name>
    <dbReference type="NCBI Taxonomy" id="170557"/>
    <lineage>
        <taxon>Eukaryota</taxon>
        <taxon>Metazoa</taxon>
        <taxon>Ecdysozoa</taxon>
        <taxon>Arthropoda</taxon>
        <taxon>Hexapoda</taxon>
        <taxon>Insecta</taxon>
        <taxon>Pterygota</taxon>
        <taxon>Neoptera</taxon>
        <taxon>Polyneoptera</taxon>
        <taxon>Phasmatodea</taxon>
        <taxon>Timematodea</taxon>
        <taxon>Timematoidea</taxon>
        <taxon>Timematidae</taxon>
        <taxon>Timema</taxon>
    </lineage>
</organism>
<accession>A0A7R9CIX4</accession>
<dbReference type="FunFam" id="2.30.30.40:FF:000398">
    <property type="entry name" value="Hematopoietic cell-specific Lyn substrate 1"/>
    <property type="match status" value="1"/>
</dbReference>
<dbReference type="SMART" id="SM00326">
    <property type="entry name" value="SH3"/>
    <property type="match status" value="1"/>
</dbReference>
<name>A0A7R9CIX4_TIMPO</name>
<sequence>MWKASIGAKVEIPNGNDDDWDTDPDFVNDVTEQEQRWGSRTVEGSGRTAGAIDMNALREETAKSDKAMKKKQHDEGPKAEFGYGGKFGVQTDRQLQPFNTWIAAARHDYVAKVEKHVSQKDYSSGFGGKYGVQTDRVDKSAEGWEYKEKLQKHTSQKDYSSGFGGKFGVQADRQDKSAVGWDHVEKLEKHESQKDYAKGFGGKFGVQKDRQDISALGWDHVEKTEKHASQKDYAVGFGGKFGVQADRQDKSAVGWDHHESLHTHESQVDHKKGFGGKFGVQSDRVDKSAHNFSEQLEKVGTNYEKSKPDIGSAKPSNLKAKFENLAKQEEEDGRKRAEEERERRRNREKQEEKESREREERRIRELKEVEQLKAQKLAGSTTSSLSEEGPKSQSQPVIRHSDEVSPTLQLEPEVLQPSDKAATQSAYRGGRGGVQFKLPDLGSPDALKHSVRFEEANAGRNSAEAESRNVTSPIIAKTTTHFEKSNVVEQDRSSIEEEYRNVATPSVAKSTVQFEQPNIGSQARSALEAEHHNLASPTMTKGAVQFEQPMIGGQTRSNMDAEYRNVAPPAGAMSTVHFEQQSASSPAHESVGNLGQEEGDFELEDTGFSAVALYDYQAAAEDEISFDPEDVITNIEMIDEGWWRGLCRGQYGLFPANYVQLQQ</sequence>
<dbReference type="GO" id="GO:0030833">
    <property type="term" value="P:regulation of actin filament polymerization"/>
    <property type="evidence" value="ECO:0007669"/>
    <property type="project" value="TreeGrafter"/>
</dbReference>
<keyword evidence="3" id="KW-0677">Repeat</keyword>
<dbReference type="PROSITE" id="PS50002">
    <property type="entry name" value="SH3"/>
    <property type="match status" value="1"/>
</dbReference>
<dbReference type="PRINTS" id="PR00452">
    <property type="entry name" value="SH3DOMAIN"/>
</dbReference>
<gene>
    <name evidence="7" type="ORF">TPSB3V08_LOCUS522</name>
</gene>
<dbReference type="EMBL" id="OD000161">
    <property type="protein sequence ID" value="CAD7396155.1"/>
    <property type="molecule type" value="Genomic_DNA"/>
</dbReference>
<evidence type="ECO:0000256" key="4">
    <source>
        <dbReference type="PROSITE-ProRule" id="PRU00192"/>
    </source>
</evidence>
<evidence type="ECO:0000256" key="2">
    <source>
        <dbReference type="ARBA" id="ARBA00022553"/>
    </source>
</evidence>
<evidence type="ECO:0000256" key="1">
    <source>
        <dbReference type="ARBA" id="ARBA00022443"/>
    </source>
</evidence>
<feature type="compositionally biased region" description="Basic and acidic residues" evidence="5">
    <location>
        <begin position="56"/>
        <end position="78"/>
    </location>
</feature>
<dbReference type="GO" id="GO:0051015">
    <property type="term" value="F:actin filament binding"/>
    <property type="evidence" value="ECO:0007669"/>
    <property type="project" value="TreeGrafter"/>
</dbReference>
<feature type="compositionally biased region" description="Basic and acidic residues" evidence="5">
    <location>
        <begin position="320"/>
        <end position="373"/>
    </location>
</feature>
<reference evidence="7" key="1">
    <citation type="submission" date="2020-11" db="EMBL/GenBank/DDBJ databases">
        <authorList>
            <person name="Tran Van P."/>
        </authorList>
    </citation>
    <scope>NUCLEOTIDE SEQUENCE</scope>
</reference>
<dbReference type="InterPro" id="IPR036028">
    <property type="entry name" value="SH3-like_dom_sf"/>
</dbReference>
<dbReference type="Gene3D" id="2.30.30.40">
    <property type="entry name" value="SH3 Domains"/>
    <property type="match status" value="1"/>
</dbReference>
<dbReference type="GO" id="GO:0030427">
    <property type="term" value="C:site of polarized growth"/>
    <property type="evidence" value="ECO:0007669"/>
    <property type="project" value="TreeGrafter"/>
</dbReference>
<feature type="region of interest" description="Disordered" evidence="5">
    <location>
        <begin position="481"/>
        <end position="502"/>
    </location>
</feature>
<dbReference type="Pfam" id="PF00018">
    <property type="entry name" value="SH3_1"/>
    <property type="match status" value="1"/>
</dbReference>
<dbReference type="InterPro" id="IPR001452">
    <property type="entry name" value="SH3_domain"/>
</dbReference>
<dbReference type="Pfam" id="PF02218">
    <property type="entry name" value="HS1_rep"/>
    <property type="match status" value="6"/>
</dbReference>
<feature type="compositionally biased region" description="Basic and acidic residues" evidence="5">
    <location>
        <begin position="481"/>
        <end position="500"/>
    </location>
</feature>
<dbReference type="GO" id="GO:0005884">
    <property type="term" value="C:actin filament"/>
    <property type="evidence" value="ECO:0007669"/>
    <property type="project" value="TreeGrafter"/>
</dbReference>
<dbReference type="CDD" id="cd11959">
    <property type="entry name" value="SH3_Cortactin"/>
    <property type="match status" value="1"/>
</dbReference>
<keyword evidence="1 4" id="KW-0728">SH3 domain</keyword>
<proteinExistence type="predicted"/>
<protein>
    <recommendedName>
        <fullName evidence="6">SH3 domain-containing protein</fullName>
    </recommendedName>
</protein>
<dbReference type="InterPro" id="IPR035716">
    <property type="entry name" value="Cortactin_SH3"/>
</dbReference>
<evidence type="ECO:0000256" key="5">
    <source>
        <dbReference type="SAM" id="MobiDB-lite"/>
    </source>
</evidence>
<dbReference type="GO" id="GO:0005886">
    <property type="term" value="C:plasma membrane"/>
    <property type="evidence" value="ECO:0007669"/>
    <property type="project" value="TreeGrafter"/>
</dbReference>
<dbReference type="PRINTS" id="PR00499">
    <property type="entry name" value="P67PHOX"/>
</dbReference>
<evidence type="ECO:0000313" key="7">
    <source>
        <dbReference type="EMBL" id="CAD7396155.1"/>
    </source>
</evidence>